<sequence length="60" mass="7078">MLKQLNYILDTDNFICKISPISQLFRISLSLFMHQIQKERELIYGKYGIVWLDAETNPST</sequence>
<accession>A0A8S1UD88</accession>
<dbReference type="EMBL" id="CAJJDO010000037">
    <property type="protein sequence ID" value="CAD8161933.1"/>
    <property type="molecule type" value="Genomic_DNA"/>
</dbReference>
<organism evidence="1 2">
    <name type="scientific">Paramecium pentaurelia</name>
    <dbReference type="NCBI Taxonomy" id="43138"/>
    <lineage>
        <taxon>Eukaryota</taxon>
        <taxon>Sar</taxon>
        <taxon>Alveolata</taxon>
        <taxon>Ciliophora</taxon>
        <taxon>Intramacronucleata</taxon>
        <taxon>Oligohymenophorea</taxon>
        <taxon>Peniculida</taxon>
        <taxon>Parameciidae</taxon>
        <taxon>Paramecium</taxon>
    </lineage>
</organism>
<dbReference type="Proteomes" id="UP000689195">
    <property type="component" value="Unassembled WGS sequence"/>
</dbReference>
<evidence type="ECO:0000313" key="1">
    <source>
        <dbReference type="EMBL" id="CAD8161933.1"/>
    </source>
</evidence>
<keyword evidence="2" id="KW-1185">Reference proteome</keyword>
<name>A0A8S1UD88_9CILI</name>
<reference evidence="1" key="1">
    <citation type="submission" date="2021-01" db="EMBL/GenBank/DDBJ databases">
        <authorList>
            <consortium name="Genoscope - CEA"/>
            <person name="William W."/>
        </authorList>
    </citation>
    <scope>NUCLEOTIDE SEQUENCE</scope>
</reference>
<protein>
    <submittedName>
        <fullName evidence="1">Uncharacterized protein</fullName>
    </submittedName>
</protein>
<evidence type="ECO:0000313" key="2">
    <source>
        <dbReference type="Proteomes" id="UP000689195"/>
    </source>
</evidence>
<comment type="caution">
    <text evidence="1">The sequence shown here is derived from an EMBL/GenBank/DDBJ whole genome shotgun (WGS) entry which is preliminary data.</text>
</comment>
<proteinExistence type="predicted"/>
<gene>
    <name evidence="1" type="ORF">PPENT_87.1.T0370103</name>
</gene>
<dbReference type="AlphaFoldDB" id="A0A8S1UD88"/>